<keyword evidence="2" id="KW-1185">Reference proteome</keyword>
<comment type="caution">
    <text evidence="1">The sequence shown here is derived from an EMBL/GenBank/DDBJ whole genome shotgun (WGS) entry which is preliminary data.</text>
</comment>
<evidence type="ECO:0000313" key="1">
    <source>
        <dbReference type="EMBL" id="GFR26987.1"/>
    </source>
</evidence>
<protein>
    <submittedName>
        <fullName evidence="1">Uncharacterized protein</fullName>
    </submittedName>
</protein>
<dbReference type="EMBL" id="BMAO01008865">
    <property type="protein sequence ID" value="GFR26987.1"/>
    <property type="molecule type" value="Genomic_DNA"/>
</dbReference>
<organism evidence="1 2">
    <name type="scientific">Trichonephila clavata</name>
    <name type="common">Joro spider</name>
    <name type="synonym">Nephila clavata</name>
    <dbReference type="NCBI Taxonomy" id="2740835"/>
    <lineage>
        <taxon>Eukaryota</taxon>
        <taxon>Metazoa</taxon>
        <taxon>Ecdysozoa</taxon>
        <taxon>Arthropoda</taxon>
        <taxon>Chelicerata</taxon>
        <taxon>Arachnida</taxon>
        <taxon>Araneae</taxon>
        <taxon>Araneomorphae</taxon>
        <taxon>Entelegynae</taxon>
        <taxon>Araneoidea</taxon>
        <taxon>Nephilidae</taxon>
        <taxon>Trichonephila</taxon>
    </lineage>
</organism>
<accession>A0A8X6HN38</accession>
<reference evidence="1" key="1">
    <citation type="submission" date="2020-07" db="EMBL/GenBank/DDBJ databases">
        <title>Multicomponent nature underlies the extraordinary mechanical properties of spider dragline silk.</title>
        <authorList>
            <person name="Kono N."/>
            <person name="Nakamura H."/>
            <person name="Mori M."/>
            <person name="Yoshida Y."/>
            <person name="Ohtoshi R."/>
            <person name="Malay A.D."/>
            <person name="Moran D.A.P."/>
            <person name="Tomita M."/>
            <person name="Numata K."/>
            <person name="Arakawa K."/>
        </authorList>
    </citation>
    <scope>NUCLEOTIDE SEQUENCE</scope>
</reference>
<proteinExistence type="predicted"/>
<name>A0A8X6HN38_TRICU</name>
<dbReference type="AlphaFoldDB" id="A0A8X6HN38"/>
<evidence type="ECO:0000313" key="2">
    <source>
        <dbReference type="Proteomes" id="UP000887116"/>
    </source>
</evidence>
<sequence>MCVEGQILLEIVRKKRRRQKIKDKSVEHTVNQIKTISNQNDFLFNELQYVDVIVDDIPLIATLDSGANAVIINKKYVSAIKRVHSQITLTSCFGERRIANVSEFSISLKAGKHKPPPGQCAREIETEILLSLRVYEFLKSESEEARSNDRIRNQVCLEDGIVGEQQIDESGCLVNSERIMDKSNLFLLKVSEAYEECSYDLSQISDIGIRRVNEKPEFLLKSEEIEKEISASEEHSESIIKWLSREYLDLFKKNTKILNGNDTDKSLDSSINEGTKIVYRN</sequence>
<gene>
    <name evidence="1" type="ORF">TNCT_462081</name>
</gene>
<dbReference type="Proteomes" id="UP000887116">
    <property type="component" value="Unassembled WGS sequence"/>
</dbReference>